<accession>A0ABQ3YK39</accession>
<feature type="region of interest" description="Disordered" evidence="1">
    <location>
        <begin position="1"/>
        <end position="70"/>
    </location>
</feature>
<organism evidence="2 3">
    <name type="scientific">Paractinoplanes deccanensis</name>
    <dbReference type="NCBI Taxonomy" id="113561"/>
    <lineage>
        <taxon>Bacteria</taxon>
        <taxon>Bacillati</taxon>
        <taxon>Actinomycetota</taxon>
        <taxon>Actinomycetes</taxon>
        <taxon>Micromonosporales</taxon>
        <taxon>Micromonosporaceae</taxon>
        <taxon>Paractinoplanes</taxon>
    </lineage>
</organism>
<dbReference type="Proteomes" id="UP000609879">
    <property type="component" value="Unassembled WGS sequence"/>
</dbReference>
<protein>
    <submittedName>
        <fullName evidence="2">Uncharacterized protein</fullName>
    </submittedName>
</protein>
<proteinExistence type="predicted"/>
<evidence type="ECO:0000313" key="3">
    <source>
        <dbReference type="Proteomes" id="UP000609879"/>
    </source>
</evidence>
<evidence type="ECO:0000256" key="1">
    <source>
        <dbReference type="SAM" id="MobiDB-lite"/>
    </source>
</evidence>
<dbReference type="EMBL" id="BOMI01000190">
    <property type="protein sequence ID" value="GID80384.1"/>
    <property type="molecule type" value="Genomic_DNA"/>
</dbReference>
<comment type="caution">
    <text evidence="2">The sequence shown here is derived from an EMBL/GenBank/DDBJ whole genome shotgun (WGS) entry which is preliminary data.</text>
</comment>
<feature type="region of interest" description="Disordered" evidence="1">
    <location>
        <begin position="84"/>
        <end position="111"/>
    </location>
</feature>
<keyword evidence="3" id="KW-1185">Reference proteome</keyword>
<name>A0ABQ3YK39_9ACTN</name>
<gene>
    <name evidence="2" type="ORF">Ade02nite_90250</name>
</gene>
<reference evidence="2 3" key="1">
    <citation type="submission" date="2021-01" db="EMBL/GenBank/DDBJ databases">
        <title>Whole genome shotgun sequence of Actinoplanes deccanensis NBRC 13994.</title>
        <authorList>
            <person name="Komaki H."/>
            <person name="Tamura T."/>
        </authorList>
    </citation>
    <scope>NUCLEOTIDE SEQUENCE [LARGE SCALE GENOMIC DNA]</scope>
    <source>
        <strain evidence="2 3">NBRC 13994</strain>
    </source>
</reference>
<feature type="compositionally biased region" description="Basic and acidic residues" evidence="1">
    <location>
        <begin position="46"/>
        <end position="56"/>
    </location>
</feature>
<evidence type="ECO:0000313" key="2">
    <source>
        <dbReference type="EMBL" id="GID80384.1"/>
    </source>
</evidence>
<sequence length="111" mass="11486">MAASAEKNVSIAISSSVTSRGDPKTVGPPLAEVADLGGQAVGMPREAQHGDRRPGEFRGQPTEDDPHGVVASRSQRTFTATAAFGSTPLSGGISADRVLGTQSRRRSRSDP</sequence>